<gene>
    <name evidence="2" type="ORF">GCM10011395_31110</name>
</gene>
<proteinExistence type="predicted"/>
<feature type="signal peptide" evidence="1">
    <location>
        <begin position="1"/>
        <end position="22"/>
    </location>
</feature>
<organism evidence="2 3">
    <name type="scientific">Sphingomonas psychrolutea</name>
    <dbReference type="NCBI Taxonomy" id="1259676"/>
    <lineage>
        <taxon>Bacteria</taxon>
        <taxon>Pseudomonadati</taxon>
        <taxon>Pseudomonadota</taxon>
        <taxon>Alphaproteobacteria</taxon>
        <taxon>Sphingomonadales</taxon>
        <taxon>Sphingomonadaceae</taxon>
        <taxon>Sphingomonas</taxon>
    </lineage>
</organism>
<feature type="chain" id="PRO_5046967969" evidence="1">
    <location>
        <begin position="23"/>
        <end position="184"/>
    </location>
</feature>
<dbReference type="EMBL" id="BMDW01000023">
    <property type="protein sequence ID" value="GGA58590.1"/>
    <property type="molecule type" value="Genomic_DNA"/>
</dbReference>
<name>A0ABQ1H4M6_9SPHN</name>
<dbReference type="Proteomes" id="UP000618591">
    <property type="component" value="Unassembled WGS sequence"/>
</dbReference>
<comment type="caution">
    <text evidence="2">The sequence shown here is derived from an EMBL/GenBank/DDBJ whole genome shotgun (WGS) entry which is preliminary data.</text>
</comment>
<sequence length="184" mass="18870">MGFSLTVMILLLLAAQAAPVAAAPAAAPTRFSILQPVADEPCVRRGKDGKDKTDPSDIVVCGTPIPSQKLPYPNEVVLDEPRPSNPDLRGTGALALESSPCASVSGGCQTGIDFFGGGTKLIRLIQKIVAPSSCCEDAGEGSDPGRLVVDAVKGAGKAFRKKPDKSNRVAIALDAPPPTGTILP</sequence>
<evidence type="ECO:0000256" key="1">
    <source>
        <dbReference type="SAM" id="SignalP"/>
    </source>
</evidence>
<evidence type="ECO:0000313" key="3">
    <source>
        <dbReference type="Proteomes" id="UP000618591"/>
    </source>
</evidence>
<reference evidence="3" key="1">
    <citation type="journal article" date="2019" name="Int. J. Syst. Evol. Microbiol.">
        <title>The Global Catalogue of Microorganisms (GCM) 10K type strain sequencing project: providing services to taxonomists for standard genome sequencing and annotation.</title>
        <authorList>
            <consortium name="The Broad Institute Genomics Platform"/>
            <consortium name="The Broad Institute Genome Sequencing Center for Infectious Disease"/>
            <person name="Wu L."/>
            <person name="Ma J."/>
        </authorList>
    </citation>
    <scope>NUCLEOTIDE SEQUENCE [LARGE SCALE GENOMIC DNA]</scope>
    <source>
        <strain evidence="3">CGMCC 1.10106</strain>
    </source>
</reference>
<keyword evidence="1" id="KW-0732">Signal</keyword>
<accession>A0ABQ1H4M6</accession>
<protein>
    <submittedName>
        <fullName evidence="2">Uncharacterized protein</fullName>
    </submittedName>
</protein>
<evidence type="ECO:0000313" key="2">
    <source>
        <dbReference type="EMBL" id="GGA58590.1"/>
    </source>
</evidence>
<keyword evidence="3" id="KW-1185">Reference proteome</keyword>